<protein>
    <submittedName>
        <fullName evidence="6">ParB-like protein</fullName>
    </submittedName>
</protein>
<dbReference type="RefSeq" id="WP_006570932.1">
    <property type="nucleotide sequence ID" value="NZ_AAXG02000004.1"/>
</dbReference>
<evidence type="ECO:0000313" key="6">
    <source>
        <dbReference type="EMBL" id="EDN01710.1"/>
    </source>
</evidence>
<accession>A6NQA6</accession>
<dbReference type="AlphaFoldDB" id="A6NQA6"/>
<dbReference type="Gene3D" id="1.10.10.2830">
    <property type="match status" value="1"/>
</dbReference>
<keyword evidence="4" id="KW-0238">DNA-binding</keyword>
<evidence type="ECO:0000313" key="7">
    <source>
        <dbReference type="Proteomes" id="UP000003639"/>
    </source>
</evidence>
<evidence type="ECO:0000256" key="4">
    <source>
        <dbReference type="ARBA" id="ARBA00023125"/>
    </source>
</evidence>
<dbReference type="CDD" id="cd16393">
    <property type="entry name" value="SPO0J_N"/>
    <property type="match status" value="1"/>
</dbReference>
<gene>
    <name evidence="6" type="ORF">BACCAP_00375</name>
</gene>
<keyword evidence="7" id="KW-1185">Reference proteome</keyword>
<evidence type="ECO:0000256" key="1">
    <source>
        <dbReference type="ARBA" id="ARBA00004453"/>
    </source>
</evidence>
<dbReference type="GO" id="GO:0009295">
    <property type="term" value="C:nucleoid"/>
    <property type="evidence" value="ECO:0007669"/>
    <property type="project" value="UniProtKB-SubCell"/>
</dbReference>
<reference evidence="6 7" key="2">
    <citation type="submission" date="2007-06" db="EMBL/GenBank/DDBJ databases">
        <title>Draft genome sequence of Pseudoflavonifractor capillosus ATCC 29799.</title>
        <authorList>
            <person name="Sudarsanam P."/>
            <person name="Ley R."/>
            <person name="Guruge J."/>
            <person name="Turnbaugh P.J."/>
            <person name="Mahowald M."/>
            <person name="Liep D."/>
            <person name="Gordon J."/>
        </authorList>
    </citation>
    <scope>NUCLEOTIDE SEQUENCE [LARGE SCALE GENOMIC DNA]</scope>
    <source>
        <strain evidence="6 7">ATCC 29799</strain>
    </source>
</reference>
<organism evidence="6 7">
    <name type="scientific">Pseudoflavonifractor capillosus ATCC 29799</name>
    <dbReference type="NCBI Taxonomy" id="411467"/>
    <lineage>
        <taxon>Bacteria</taxon>
        <taxon>Bacillati</taxon>
        <taxon>Bacillota</taxon>
        <taxon>Clostridia</taxon>
        <taxon>Eubacteriales</taxon>
        <taxon>Oscillospiraceae</taxon>
        <taxon>Pseudoflavonifractor</taxon>
    </lineage>
</organism>
<name>A6NQA6_9FIRM</name>
<dbReference type="FunFam" id="3.90.1530.30:FF:000001">
    <property type="entry name" value="Chromosome partitioning protein ParB"/>
    <property type="match status" value="1"/>
</dbReference>
<dbReference type="SMART" id="SM00470">
    <property type="entry name" value="ParB"/>
    <property type="match status" value="1"/>
</dbReference>
<dbReference type="Gene3D" id="3.90.1530.30">
    <property type="match status" value="1"/>
</dbReference>
<dbReference type="OrthoDB" id="9802051at2"/>
<dbReference type="InterPro" id="IPR003115">
    <property type="entry name" value="ParB_N"/>
</dbReference>
<dbReference type="Pfam" id="PF02195">
    <property type="entry name" value="ParB_N"/>
    <property type="match status" value="1"/>
</dbReference>
<dbReference type="GO" id="GO:0005694">
    <property type="term" value="C:chromosome"/>
    <property type="evidence" value="ECO:0007669"/>
    <property type="project" value="TreeGrafter"/>
</dbReference>
<evidence type="ECO:0000256" key="2">
    <source>
        <dbReference type="ARBA" id="ARBA00006295"/>
    </source>
</evidence>
<dbReference type="InterPro" id="IPR041468">
    <property type="entry name" value="HTH_ParB/Spo0J"/>
</dbReference>
<dbReference type="eggNOG" id="COG1475">
    <property type="taxonomic scope" value="Bacteria"/>
</dbReference>
<sequence length="269" mass="30325">MALLRKKGLYETNRVHFLPESLIVPNPDQPRKYFSQEGLEELAESIREHGVLQPLSVRKAGGGYELVSGERRLRASRMAGLKEVPCIILRVDQENSSLLALVENLQRRDLDFVEEAAALSRLICTYNLSQEEAARRIGKSQSAVANKLRLLRLPPQVLKLLLEAGCTERHARALLRLEDPELQMKAAQYIAQEHLTVARTEAYVESLLSPATPAKRRKPTYLIKDVRFFLNTVTKGLTMMKTAGVDAACERQETEDSILLTIRIPKRTA</sequence>
<dbReference type="InterPro" id="IPR050336">
    <property type="entry name" value="Chromosome_partition/occlusion"/>
</dbReference>
<feature type="domain" description="ParB-like N-terminal" evidence="5">
    <location>
        <begin position="16"/>
        <end position="105"/>
    </location>
</feature>
<reference evidence="6 7" key="1">
    <citation type="submission" date="2007-04" db="EMBL/GenBank/DDBJ databases">
        <authorList>
            <person name="Fulton L."/>
            <person name="Clifton S."/>
            <person name="Fulton B."/>
            <person name="Xu J."/>
            <person name="Minx P."/>
            <person name="Pepin K.H."/>
            <person name="Johnson M."/>
            <person name="Thiruvilangam P."/>
            <person name="Bhonagiri V."/>
            <person name="Nash W.E."/>
            <person name="Mardis E.R."/>
            <person name="Wilson R.K."/>
        </authorList>
    </citation>
    <scope>NUCLEOTIDE SEQUENCE [LARGE SCALE GENOMIC DNA]</scope>
    <source>
        <strain evidence="6 7">ATCC 29799</strain>
    </source>
</reference>
<dbReference type="NCBIfam" id="TIGR00180">
    <property type="entry name" value="parB_part"/>
    <property type="match status" value="1"/>
</dbReference>
<evidence type="ECO:0000259" key="5">
    <source>
        <dbReference type="SMART" id="SM00470"/>
    </source>
</evidence>
<dbReference type="SUPFAM" id="SSF109709">
    <property type="entry name" value="KorB DNA-binding domain-like"/>
    <property type="match status" value="1"/>
</dbReference>
<dbReference type="EMBL" id="AAXG02000004">
    <property type="protein sequence ID" value="EDN01710.1"/>
    <property type="molecule type" value="Genomic_DNA"/>
</dbReference>
<keyword evidence="3" id="KW-0159">Chromosome partition</keyword>
<dbReference type="PANTHER" id="PTHR33375">
    <property type="entry name" value="CHROMOSOME-PARTITIONING PROTEIN PARB-RELATED"/>
    <property type="match status" value="1"/>
</dbReference>
<dbReference type="InterPro" id="IPR036086">
    <property type="entry name" value="ParB/Sulfiredoxin_sf"/>
</dbReference>
<evidence type="ECO:0000256" key="3">
    <source>
        <dbReference type="ARBA" id="ARBA00022829"/>
    </source>
</evidence>
<dbReference type="FunFam" id="1.10.10.2830:FF:000001">
    <property type="entry name" value="Chromosome partitioning protein ParB"/>
    <property type="match status" value="1"/>
</dbReference>
<dbReference type="Proteomes" id="UP000003639">
    <property type="component" value="Unassembled WGS sequence"/>
</dbReference>
<dbReference type="InterPro" id="IPR004437">
    <property type="entry name" value="ParB/RepB/Spo0J"/>
</dbReference>
<comment type="subcellular location">
    <subcellularLocation>
        <location evidence="1">Cytoplasm</location>
        <location evidence="1">Nucleoid</location>
    </subcellularLocation>
</comment>
<dbReference type="PANTHER" id="PTHR33375:SF1">
    <property type="entry name" value="CHROMOSOME-PARTITIONING PROTEIN PARB-RELATED"/>
    <property type="match status" value="1"/>
</dbReference>
<proteinExistence type="inferred from homology"/>
<dbReference type="SUPFAM" id="SSF110849">
    <property type="entry name" value="ParB/Sulfiredoxin"/>
    <property type="match status" value="1"/>
</dbReference>
<dbReference type="GO" id="GO:0003677">
    <property type="term" value="F:DNA binding"/>
    <property type="evidence" value="ECO:0007669"/>
    <property type="project" value="UniProtKB-KW"/>
</dbReference>
<dbReference type="Pfam" id="PF17762">
    <property type="entry name" value="HTH_ParB"/>
    <property type="match status" value="1"/>
</dbReference>
<dbReference type="GO" id="GO:0007059">
    <property type="term" value="P:chromosome segregation"/>
    <property type="evidence" value="ECO:0007669"/>
    <property type="project" value="UniProtKB-KW"/>
</dbReference>
<comment type="caution">
    <text evidence="6">The sequence shown here is derived from an EMBL/GenBank/DDBJ whole genome shotgun (WGS) entry which is preliminary data.</text>
</comment>
<comment type="similarity">
    <text evidence="2">Belongs to the ParB family.</text>
</comment>
<dbReference type="STRING" id="411467.BACCAP_00375"/>